<organism evidence="6 7">
    <name type="scientific">Romboutsia maritimum</name>
    <dbReference type="NCBI Taxonomy" id="2020948"/>
    <lineage>
        <taxon>Bacteria</taxon>
        <taxon>Bacillati</taxon>
        <taxon>Bacillota</taxon>
        <taxon>Clostridia</taxon>
        <taxon>Peptostreptococcales</taxon>
        <taxon>Peptostreptococcaceae</taxon>
        <taxon>Romboutsia</taxon>
    </lineage>
</organism>
<dbReference type="FunFam" id="3.10.300.10:FF:000001">
    <property type="entry name" value="Putative 3-methyladenine DNA glycosylase"/>
    <property type="match status" value="1"/>
</dbReference>
<sequence length="212" mass="24785">MNISFFRKDGINLAKDILGKYLIREYDDKYIVTKIVETEAYMGVSDKGAHVYGDKKTDRTKPLYLDGGHIYVYLIYGMYHCLNISANKENIPECVLIRGIEPIMGVDDISFNRYEKDYKDLTSYQKKNITNGPGKLCKALKIDRSLNCKSITDGQLYISDFYYNNEKEKVLSDENINMEMGKRINIDYAEEAKDYLWRFYIKDNKYVSVKNK</sequence>
<evidence type="ECO:0000256" key="5">
    <source>
        <dbReference type="HAMAP-Rule" id="MF_00527"/>
    </source>
</evidence>
<keyword evidence="2 5" id="KW-0227">DNA damage</keyword>
<evidence type="ECO:0000313" key="6">
    <source>
        <dbReference type="EMBL" id="RDY23875.1"/>
    </source>
</evidence>
<dbReference type="InterPro" id="IPR036995">
    <property type="entry name" value="MPG_sf"/>
</dbReference>
<dbReference type="HAMAP" id="MF_00527">
    <property type="entry name" value="3MGH"/>
    <property type="match status" value="1"/>
</dbReference>
<protein>
    <recommendedName>
        <fullName evidence="5">Putative 3-methyladenine DNA glycosylase</fullName>
        <ecNumber evidence="5">3.2.2.-</ecNumber>
    </recommendedName>
</protein>
<reference evidence="6 7" key="1">
    <citation type="journal article" date="2017" name="Genome Announc.">
        <title>Draft Genome Sequence of Romboutsia maritimum sp. nov. Strain CCRI-22766(T), Isolated from Coastal Estuarine Mud.</title>
        <authorList>
            <person name="Maheux A.F."/>
            <person name="Boudreau D.K."/>
            <person name="Berube E."/>
            <person name="Boissinot M."/>
            <person name="Raymond F."/>
            <person name="Brodeur S."/>
            <person name="Corbeil J."/>
            <person name="Brightwell G."/>
            <person name="Broda D."/>
            <person name="Omar R.F."/>
            <person name="Bergeron M.G."/>
        </authorList>
    </citation>
    <scope>NUCLEOTIDE SEQUENCE [LARGE SCALE GENOMIC DNA]</scope>
    <source>
        <strain evidence="6 7">CCRI-22766</strain>
    </source>
</reference>
<dbReference type="InterPro" id="IPR003180">
    <property type="entry name" value="MPG"/>
</dbReference>
<dbReference type="Gene3D" id="3.10.300.10">
    <property type="entry name" value="Methylpurine-DNA glycosylase (MPG)"/>
    <property type="match status" value="1"/>
</dbReference>
<dbReference type="EC" id="3.2.2.-" evidence="5"/>
<evidence type="ECO:0000256" key="2">
    <source>
        <dbReference type="ARBA" id="ARBA00022763"/>
    </source>
</evidence>
<gene>
    <name evidence="6" type="ORF">CHF27_005860</name>
</gene>
<comment type="caution">
    <text evidence="6">The sequence shown here is derived from an EMBL/GenBank/DDBJ whole genome shotgun (WGS) entry which is preliminary data.</text>
</comment>
<dbReference type="InterPro" id="IPR011034">
    <property type="entry name" value="Formyl_transferase-like_C_sf"/>
</dbReference>
<evidence type="ECO:0000256" key="4">
    <source>
        <dbReference type="ARBA" id="ARBA00023204"/>
    </source>
</evidence>
<dbReference type="CDD" id="cd00540">
    <property type="entry name" value="AAG"/>
    <property type="match status" value="1"/>
</dbReference>
<dbReference type="OrthoDB" id="9794313at2"/>
<dbReference type="GO" id="GO:0003905">
    <property type="term" value="F:alkylbase DNA N-glycosylase activity"/>
    <property type="evidence" value="ECO:0007669"/>
    <property type="project" value="InterPro"/>
</dbReference>
<keyword evidence="7" id="KW-1185">Reference proteome</keyword>
<name>A0A255HQW3_9FIRM</name>
<evidence type="ECO:0000256" key="1">
    <source>
        <dbReference type="ARBA" id="ARBA00009232"/>
    </source>
</evidence>
<comment type="similarity">
    <text evidence="1 5">Belongs to the DNA glycosylase MPG family.</text>
</comment>
<dbReference type="GO" id="GO:0006284">
    <property type="term" value="P:base-excision repair"/>
    <property type="evidence" value="ECO:0007669"/>
    <property type="project" value="InterPro"/>
</dbReference>
<dbReference type="PANTHER" id="PTHR10429:SF0">
    <property type="entry name" value="DNA-3-METHYLADENINE GLYCOSYLASE"/>
    <property type="match status" value="1"/>
</dbReference>
<evidence type="ECO:0000256" key="3">
    <source>
        <dbReference type="ARBA" id="ARBA00022801"/>
    </source>
</evidence>
<dbReference type="PANTHER" id="PTHR10429">
    <property type="entry name" value="DNA-3-METHYLADENINE GLYCOSYLASE"/>
    <property type="match status" value="1"/>
</dbReference>
<keyword evidence="4 5" id="KW-0234">DNA repair</keyword>
<dbReference type="RefSeq" id="WP_095405084.1">
    <property type="nucleotide sequence ID" value="NZ_NOJZ02000007.1"/>
</dbReference>
<dbReference type="AlphaFoldDB" id="A0A255HQW3"/>
<dbReference type="GO" id="GO:0003677">
    <property type="term" value="F:DNA binding"/>
    <property type="evidence" value="ECO:0007669"/>
    <property type="project" value="InterPro"/>
</dbReference>
<dbReference type="EMBL" id="NOJZ02000007">
    <property type="protein sequence ID" value="RDY23875.1"/>
    <property type="molecule type" value="Genomic_DNA"/>
</dbReference>
<evidence type="ECO:0000313" key="7">
    <source>
        <dbReference type="Proteomes" id="UP000243494"/>
    </source>
</evidence>
<dbReference type="NCBIfam" id="TIGR00567">
    <property type="entry name" value="3mg"/>
    <property type="match status" value="1"/>
</dbReference>
<proteinExistence type="inferred from homology"/>
<accession>A0A255HQW3</accession>
<dbReference type="SUPFAM" id="SSF50486">
    <property type="entry name" value="FMT C-terminal domain-like"/>
    <property type="match status" value="1"/>
</dbReference>
<dbReference type="Proteomes" id="UP000243494">
    <property type="component" value="Unassembled WGS sequence"/>
</dbReference>
<keyword evidence="3 5" id="KW-0378">Hydrolase</keyword>
<dbReference type="Pfam" id="PF02245">
    <property type="entry name" value="Pur_DNA_glyco"/>
    <property type="match status" value="1"/>
</dbReference>